<evidence type="ECO:0000259" key="8">
    <source>
        <dbReference type="Pfam" id="PF00171"/>
    </source>
</evidence>
<dbReference type="AlphaFoldDB" id="A0A1T4W0Z6"/>
<dbReference type="FunFam" id="3.40.309.10:FF:000006">
    <property type="entry name" value="Gamma-glutamyl phosphate reductase"/>
    <property type="match status" value="1"/>
</dbReference>
<evidence type="ECO:0000313" key="9">
    <source>
        <dbReference type="EMBL" id="SKA70954.1"/>
    </source>
</evidence>
<dbReference type="Proteomes" id="UP000190027">
    <property type="component" value="Unassembled WGS sequence"/>
</dbReference>
<organism evidence="9 10">
    <name type="scientific">Paucidesulfovibrio gracilis DSM 16080</name>
    <dbReference type="NCBI Taxonomy" id="1121449"/>
    <lineage>
        <taxon>Bacteria</taxon>
        <taxon>Pseudomonadati</taxon>
        <taxon>Thermodesulfobacteriota</taxon>
        <taxon>Desulfovibrionia</taxon>
        <taxon>Desulfovibrionales</taxon>
        <taxon>Desulfovibrionaceae</taxon>
        <taxon>Paucidesulfovibrio</taxon>
    </lineage>
</organism>
<dbReference type="PIRSF" id="PIRSF000151">
    <property type="entry name" value="GPR"/>
    <property type="match status" value="1"/>
</dbReference>
<feature type="domain" description="Aldehyde dehydrogenase" evidence="8">
    <location>
        <begin position="5"/>
        <end position="282"/>
    </location>
</feature>
<accession>A0A1T4W0Z6</accession>
<evidence type="ECO:0000256" key="6">
    <source>
        <dbReference type="ARBA" id="ARBA00049024"/>
    </source>
</evidence>
<keyword evidence="4 7" id="KW-0521">NADP</keyword>
<dbReference type="InterPro" id="IPR020593">
    <property type="entry name" value="G-glutamylP_reductase_CS"/>
</dbReference>
<name>A0A1T4W0Z6_9BACT</name>
<evidence type="ECO:0000256" key="3">
    <source>
        <dbReference type="ARBA" id="ARBA00022650"/>
    </source>
</evidence>
<dbReference type="PROSITE" id="PS01223">
    <property type="entry name" value="PROA"/>
    <property type="match status" value="1"/>
</dbReference>
<dbReference type="GO" id="GO:0050661">
    <property type="term" value="F:NADP binding"/>
    <property type="evidence" value="ECO:0007669"/>
    <property type="project" value="InterPro"/>
</dbReference>
<dbReference type="InterPro" id="IPR016162">
    <property type="entry name" value="Ald_DH_N"/>
</dbReference>
<evidence type="ECO:0000256" key="5">
    <source>
        <dbReference type="ARBA" id="ARBA00023002"/>
    </source>
</evidence>
<dbReference type="Pfam" id="PF00171">
    <property type="entry name" value="Aldedh"/>
    <property type="match status" value="1"/>
</dbReference>
<dbReference type="GO" id="GO:0005737">
    <property type="term" value="C:cytoplasm"/>
    <property type="evidence" value="ECO:0007669"/>
    <property type="project" value="UniProtKB-SubCell"/>
</dbReference>
<keyword evidence="7" id="KW-0963">Cytoplasm</keyword>
<evidence type="ECO:0000256" key="2">
    <source>
        <dbReference type="ARBA" id="ARBA00022605"/>
    </source>
</evidence>
<dbReference type="SUPFAM" id="SSF53720">
    <property type="entry name" value="ALDH-like"/>
    <property type="match status" value="1"/>
</dbReference>
<keyword evidence="10" id="KW-1185">Reference proteome</keyword>
<evidence type="ECO:0000313" key="10">
    <source>
        <dbReference type="Proteomes" id="UP000190027"/>
    </source>
</evidence>
<dbReference type="PANTHER" id="PTHR11063">
    <property type="entry name" value="GLUTAMATE SEMIALDEHYDE DEHYDROGENASE"/>
    <property type="match status" value="1"/>
</dbReference>
<protein>
    <recommendedName>
        <fullName evidence="7">Gamma-glutamyl phosphate reductase</fullName>
        <shortName evidence="7">GPR</shortName>
        <ecNumber evidence="7">1.2.1.41</ecNumber>
    </recommendedName>
    <alternativeName>
        <fullName evidence="7">Glutamate-5-semialdehyde dehydrogenase</fullName>
    </alternativeName>
    <alternativeName>
        <fullName evidence="7">Glutamyl-gamma-semialdehyde dehydrogenase</fullName>
        <shortName evidence="7">GSA dehydrogenase</shortName>
    </alternativeName>
</protein>
<dbReference type="HAMAP" id="MF_00412">
    <property type="entry name" value="ProA"/>
    <property type="match status" value="1"/>
</dbReference>
<dbReference type="InterPro" id="IPR012134">
    <property type="entry name" value="Glu-5-SA_DH"/>
</dbReference>
<gene>
    <name evidence="7" type="primary">proA</name>
    <name evidence="9" type="ORF">SAMN02745704_00045</name>
</gene>
<reference evidence="9 10" key="1">
    <citation type="submission" date="2017-02" db="EMBL/GenBank/DDBJ databases">
        <authorList>
            <person name="Peterson S.W."/>
        </authorList>
    </citation>
    <scope>NUCLEOTIDE SEQUENCE [LARGE SCALE GENOMIC DNA]</scope>
    <source>
        <strain evidence="9 10">DSM 16080</strain>
    </source>
</reference>
<dbReference type="InterPro" id="IPR000965">
    <property type="entry name" value="GPR_dom"/>
</dbReference>
<evidence type="ECO:0000256" key="1">
    <source>
        <dbReference type="ARBA" id="ARBA00004985"/>
    </source>
</evidence>
<proteinExistence type="inferred from homology"/>
<keyword evidence="3 7" id="KW-0641">Proline biosynthesis</keyword>
<dbReference type="PANTHER" id="PTHR11063:SF8">
    <property type="entry name" value="DELTA-1-PYRROLINE-5-CARBOXYLATE SYNTHASE"/>
    <property type="match status" value="1"/>
</dbReference>
<dbReference type="GO" id="GO:0055129">
    <property type="term" value="P:L-proline biosynthetic process"/>
    <property type="evidence" value="ECO:0007669"/>
    <property type="project" value="UniProtKB-UniRule"/>
</dbReference>
<dbReference type="EC" id="1.2.1.41" evidence="7"/>
<dbReference type="NCBIfam" id="NF001221">
    <property type="entry name" value="PRK00197.1"/>
    <property type="match status" value="1"/>
</dbReference>
<dbReference type="OrthoDB" id="9809970at2"/>
<dbReference type="Gene3D" id="3.40.605.10">
    <property type="entry name" value="Aldehyde Dehydrogenase, Chain A, domain 1"/>
    <property type="match status" value="1"/>
</dbReference>
<keyword evidence="5 7" id="KW-0560">Oxidoreductase</keyword>
<comment type="similarity">
    <text evidence="7">Belongs to the gamma-glutamyl phosphate reductase family.</text>
</comment>
<dbReference type="Gene3D" id="3.40.309.10">
    <property type="entry name" value="Aldehyde Dehydrogenase, Chain A, domain 2"/>
    <property type="match status" value="1"/>
</dbReference>
<dbReference type="InterPro" id="IPR016161">
    <property type="entry name" value="Ald_DH/histidinol_DH"/>
</dbReference>
<dbReference type="RefSeq" id="WP_144019030.1">
    <property type="nucleotide sequence ID" value="NZ_FUYC01000001.1"/>
</dbReference>
<evidence type="ECO:0000256" key="4">
    <source>
        <dbReference type="ARBA" id="ARBA00022857"/>
    </source>
</evidence>
<dbReference type="EMBL" id="FUYC01000001">
    <property type="protein sequence ID" value="SKA70954.1"/>
    <property type="molecule type" value="Genomic_DNA"/>
</dbReference>
<comment type="function">
    <text evidence="7">Catalyzes the NADPH-dependent reduction of L-glutamate 5-phosphate into L-glutamate 5-semialdehyde and phosphate. The product spontaneously undergoes cyclization to form 1-pyrroline-5-carboxylate.</text>
</comment>
<keyword evidence="2 7" id="KW-0028">Amino-acid biosynthesis</keyword>
<dbReference type="STRING" id="1121449.SAMN02745704_00045"/>
<dbReference type="CDD" id="cd07079">
    <property type="entry name" value="ALDH_F18-19_ProA-GPR"/>
    <property type="match status" value="1"/>
</dbReference>
<dbReference type="InterPro" id="IPR015590">
    <property type="entry name" value="Aldehyde_DH_dom"/>
</dbReference>
<dbReference type="InterPro" id="IPR016163">
    <property type="entry name" value="Ald_DH_C"/>
</dbReference>
<comment type="pathway">
    <text evidence="1 7">Amino-acid biosynthesis; L-proline biosynthesis; L-glutamate 5-semialdehyde from L-glutamate: step 2/2.</text>
</comment>
<dbReference type="UniPathway" id="UPA00098">
    <property type="reaction ID" value="UER00360"/>
</dbReference>
<comment type="catalytic activity">
    <reaction evidence="6 7">
        <text>L-glutamate 5-semialdehyde + phosphate + NADP(+) = L-glutamyl 5-phosphate + NADPH + H(+)</text>
        <dbReference type="Rhea" id="RHEA:19541"/>
        <dbReference type="ChEBI" id="CHEBI:15378"/>
        <dbReference type="ChEBI" id="CHEBI:43474"/>
        <dbReference type="ChEBI" id="CHEBI:57783"/>
        <dbReference type="ChEBI" id="CHEBI:58066"/>
        <dbReference type="ChEBI" id="CHEBI:58274"/>
        <dbReference type="ChEBI" id="CHEBI:58349"/>
        <dbReference type="EC" id="1.2.1.41"/>
    </reaction>
</comment>
<dbReference type="NCBIfam" id="TIGR00407">
    <property type="entry name" value="proA"/>
    <property type="match status" value="1"/>
</dbReference>
<evidence type="ECO:0000256" key="7">
    <source>
        <dbReference type="HAMAP-Rule" id="MF_00412"/>
    </source>
</evidence>
<comment type="subcellular location">
    <subcellularLocation>
        <location evidence="7">Cytoplasm</location>
    </subcellularLocation>
</comment>
<dbReference type="GO" id="GO:0004350">
    <property type="term" value="F:glutamate-5-semialdehyde dehydrogenase activity"/>
    <property type="evidence" value="ECO:0007669"/>
    <property type="project" value="UniProtKB-UniRule"/>
</dbReference>
<sequence>MSVKQEMRAIGKKAAAAARALASAEGSARAQALNILADLLESERRFIMDENGRDLDQAEKNGLDAARTQRLTISDKVLASMVQGCRDVAAMADPVGEIESMVKRPNGMLVGRMRIPMGVVAMIYESRPNATIDAGILCLKAGNATILRGGSEAFHSNQALASLMHQALEQAGLPRDAVQVVPTTDRDAVKEMLKLSDYIDVVIPRGGEGLIRAVTEQATMPVLKHYKGVCHIYADETCDLERAVEIIHNAKTQYPSGCNALECLLVHERVAAGLLPRVAERLGRDAVVFHACERSLPLMGDADVQPAKDEDWGKEYLEMTMAVKVVDDMEEAVEHIAQYGSNHTEAILTNDHAKAMRFLREVDASLVVVNATTRFNDGAQLGLGAEIGISTSKLHAYGPMGIKELTSTKFVLLGEGHIRQ</sequence>